<reference evidence="9" key="1">
    <citation type="journal article" date="2019" name="Int. J. Syst. Evol. Microbiol.">
        <title>The Global Catalogue of Microorganisms (GCM) 10K type strain sequencing project: providing services to taxonomists for standard genome sequencing and annotation.</title>
        <authorList>
            <consortium name="The Broad Institute Genomics Platform"/>
            <consortium name="The Broad Institute Genome Sequencing Center for Infectious Disease"/>
            <person name="Wu L."/>
            <person name="Ma J."/>
        </authorList>
    </citation>
    <scope>NUCLEOTIDE SEQUENCE [LARGE SCALE GENOMIC DNA]</scope>
    <source>
        <strain evidence="9">CCUG 52468</strain>
    </source>
</reference>
<comment type="caution">
    <text evidence="8">The sequence shown here is derived from an EMBL/GenBank/DDBJ whole genome shotgun (WGS) entry which is preliminary data.</text>
</comment>
<dbReference type="Pfam" id="PF07980">
    <property type="entry name" value="SusD_RagB"/>
    <property type="match status" value="1"/>
</dbReference>
<dbReference type="InterPro" id="IPR012944">
    <property type="entry name" value="SusD_RagB_dom"/>
</dbReference>
<comment type="similarity">
    <text evidence="2">Belongs to the SusD family.</text>
</comment>
<dbReference type="SUPFAM" id="SSF48452">
    <property type="entry name" value="TPR-like"/>
    <property type="match status" value="1"/>
</dbReference>
<organism evidence="8 9">
    <name type="scientific">Sphingobacterium daejeonense</name>
    <dbReference type="NCBI Taxonomy" id="371142"/>
    <lineage>
        <taxon>Bacteria</taxon>
        <taxon>Pseudomonadati</taxon>
        <taxon>Bacteroidota</taxon>
        <taxon>Sphingobacteriia</taxon>
        <taxon>Sphingobacteriales</taxon>
        <taxon>Sphingobacteriaceae</taxon>
        <taxon>Sphingobacterium</taxon>
    </lineage>
</organism>
<evidence type="ECO:0000256" key="2">
    <source>
        <dbReference type="ARBA" id="ARBA00006275"/>
    </source>
</evidence>
<evidence type="ECO:0000259" key="6">
    <source>
        <dbReference type="Pfam" id="PF07980"/>
    </source>
</evidence>
<protein>
    <submittedName>
        <fullName evidence="8">RagB/SusD family nutrient uptake outer membrane protein</fullName>
    </submittedName>
</protein>
<feature type="domain" description="SusD-like N-terminal" evidence="7">
    <location>
        <begin position="115"/>
        <end position="244"/>
    </location>
</feature>
<keyword evidence="3" id="KW-0732">Signal</keyword>
<evidence type="ECO:0000259" key="7">
    <source>
        <dbReference type="Pfam" id="PF14322"/>
    </source>
</evidence>
<evidence type="ECO:0000256" key="1">
    <source>
        <dbReference type="ARBA" id="ARBA00004442"/>
    </source>
</evidence>
<evidence type="ECO:0000256" key="4">
    <source>
        <dbReference type="ARBA" id="ARBA00023136"/>
    </source>
</evidence>
<keyword evidence="4" id="KW-0472">Membrane</keyword>
<keyword evidence="5" id="KW-0998">Cell outer membrane</keyword>
<sequence>MNLRLRKNIYTIILAGFLTVGLNSCNKELDMAPDGYFSIEDVFKDNIKVAAFLNSCYDQIPAKGTRYFFWMRGPVVWSDEAWDTDAEAEPTLMSGRVYNGDASAAFHPMTNISIDGGNGDYWNRYWTGIRNCSVFIKNIDAAAVNSETDRKRWKAEAHLLRAYYYHELLKWFGSALPIMREPMEFDADFSGVEKPTYYDLVKFIMEDCDVALATSELPWTITDQGEQHRITKSVAEAIKSKVILYAASPQNNAGQNYWEQAYTVNKQSLANLRANGYELYNKVNYPQTYLSATAFIGPTVNEKASLYNEYFTQGMQFSGTRIDKETIWQSRDGQGNIWNIDGIGAQDGYKTGTCPSQEIVDAFETIDGEPILDLANPYLDEKHLQPNYNKNNKTYNPNDPYANRDPRFYANIYYNGSKRYAFWNFAEVAESPENFPAGMGNRTRIIATYQGEPQTGIDRTVRKATRTGYFQRKFLHPNSSTNNPIGGANAKLFRLGEVILNFAEAAAEAGHLEEARTAVNEIRARVGMPEIPAGLSKENLILRVRHERRVELAFEEQRFFDVRRWAKPGENLAKTDKWITAMNITRNADGTYAYARRVVRDVERRNYASKFIWLPIPLEEANRLNSITGVNWQNPGW</sequence>
<dbReference type="RefSeq" id="WP_380894747.1">
    <property type="nucleotide sequence ID" value="NZ_JBHTKY010000003.1"/>
</dbReference>
<accession>A0ABW3RIS6</accession>
<evidence type="ECO:0000313" key="8">
    <source>
        <dbReference type="EMBL" id="MFD1164653.1"/>
    </source>
</evidence>
<dbReference type="Proteomes" id="UP001597205">
    <property type="component" value="Unassembled WGS sequence"/>
</dbReference>
<comment type="subcellular location">
    <subcellularLocation>
        <location evidence="1">Cell outer membrane</location>
    </subcellularLocation>
</comment>
<evidence type="ECO:0000256" key="3">
    <source>
        <dbReference type="ARBA" id="ARBA00022729"/>
    </source>
</evidence>
<evidence type="ECO:0000256" key="5">
    <source>
        <dbReference type="ARBA" id="ARBA00023237"/>
    </source>
</evidence>
<feature type="domain" description="RagB/SusD" evidence="6">
    <location>
        <begin position="324"/>
        <end position="637"/>
    </location>
</feature>
<dbReference type="InterPro" id="IPR011990">
    <property type="entry name" value="TPR-like_helical_dom_sf"/>
</dbReference>
<proteinExistence type="inferred from homology"/>
<dbReference type="Gene3D" id="1.25.40.390">
    <property type="match status" value="1"/>
</dbReference>
<name>A0ABW3RIS6_9SPHI</name>
<gene>
    <name evidence="8" type="ORF">ACFQ2C_03440</name>
</gene>
<evidence type="ECO:0000313" key="9">
    <source>
        <dbReference type="Proteomes" id="UP001597205"/>
    </source>
</evidence>
<dbReference type="InterPro" id="IPR033985">
    <property type="entry name" value="SusD-like_N"/>
</dbReference>
<dbReference type="Pfam" id="PF14322">
    <property type="entry name" value="SusD-like_3"/>
    <property type="match status" value="1"/>
</dbReference>
<dbReference type="EMBL" id="JBHTKY010000003">
    <property type="protein sequence ID" value="MFD1164653.1"/>
    <property type="molecule type" value="Genomic_DNA"/>
</dbReference>
<keyword evidence="9" id="KW-1185">Reference proteome</keyword>